<dbReference type="EMBL" id="CP034463">
    <property type="protein sequence ID" value="AZP15473.1"/>
    <property type="molecule type" value="Genomic_DNA"/>
</dbReference>
<accession>A0A3S9HTK0</accession>
<protein>
    <submittedName>
        <fullName evidence="3">Uncharacterized protein</fullName>
    </submittedName>
</protein>
<evidence type="ECO:0000256" key="1">
    <source>
        <dbReference type="SAM" id="MobiDB-lite"/>
    </source>
</evidence>
<dbReference type="AlphaFoldDB" id="A0A3S9HTK0"/>
<feature type="compositionally biased region" description="Basic and acidic residues" evidence="1">
    <location>
        <begin position="59"/>
        <end position="68"/>
    </location>
</feature>
<dbReference type="Proteomes" id="UP000280197">
    <property type="component" value="Chromosome"/>
</dbReference>
<keyword evidence="2" id="KW-1133">Transmembrane helix</keyword>
<dbReference type="KEGG" id="saqu:EJC51_04790"/>
<keyword evidence="4" id="KW-1185">Reference proteome</keyword>
<keyword evidence="2" id="KW-0812">Transmembrane</keyword>
<organism evidence="3 4">
    <name type="scientific">Streptomyces aquilus</name>
    <dbReference type="NCBI Taxonomy" id="2548456"/>
    <lineage>
        <taxon>Bacteria</taxon>
        <taxon>Bacillati</taxon>
        <taxon>Actinomycetota</taxon>
        <taxon>Actinomycetes</taxon>
        <taxon>Kitasatosporales</taxon>
        <taxon>Streptomycetaceae</taxon>
        <taxon>Streptomyces</taxon>
    </lineage>
</organism>
<sequence length="68" mass="7785">MGTSLTPEFWERFTLLLFAAMGLTFALAALFDELWLRRINRRTHRPPTAPRPTPPRTGTTDHRTSVSC</sequence>
<reference evidence="3 4" key="1">
    <citation type="submission" date="2018-12" db="EMBL/GenBank/DDBJ databases">
        <authorList>
            <person name="Li K."/>
        </authorList>
    </citation>
    <scope>NUCLEOTIDE SEQUENCE [LARGE SCALE GENOMIC DNA]</scope>
    <source>
        <strain evidence="4">CR22</strain>
    </source>
</reference>
<name>A0A3S9HTK0_9ACTN</name>
<feature type="region of interest" description="Disordered" evidence="1">
    <location>
        <begin position="42"/>
        <end position="68"/>
    </location>
</feature>
<evidence type="ECO:0000313" key="4">
    <source>
        <dbReference type="Proteomes" id="UP000280197"/>
    </source>
</evidence>
<feature type="transmembrane region" description="Helical" evidence="2">
    <location>
        <begin position="15"/>
        <end position="36"/>
    </location>
</feature>
<evidence type="ECO:0000313" key="3">
    <source>
        <dbReference type="EMBL" id="AZP15473.1"/>
    </source>
</evidence>
<gene>
    <name evidence="3" type="ORF">EJC51_04790</name>
</gene>
<evidence type="ECO:0000256" key="2">
    <source>
        <dbReference type="SAM" id="Phobius"/>
    </source>
</evidence>
<proteinExistence type="predicted"/>
<keyword evidence="2" id="KW-0472">Membrane</keyword>
<dbReference type="RefSeq" id="WP_126269852.1">
    <property type="nucleotide sequence ID" value="NZ_CP034463.1"/>
</dbReference>